<name>A0AAN8UH07_9MAGN</name>
<evidence type="ECO:0000313" key="2">
    <source>
        <dbReference type="EMBL" id="KAK6916658.1"/>
    </source>
</evidence>
<evidence type="ECO:0000313" key="3">
    <source>
        <dbReference type="Proteomes" id="UP001370490"/>
    </source>
</evidence>
<dbReference type="AlphaFoldDB" id="A0AAN8UH07"/>
<comment type="caution">
    <text evidence="2">The sequence shown here is derived from an EMBL/GenBank/DDBJ whole genome shotgun (WGS) entry which is preliminary data.</text>
</comment>
<dbReference type="PANTHER" id="PTHR31374">
    <property type="entry name" value="AUXIN-INDUCED PROTEIN-LIKE-RELATED"/>
    <property type="match status" value="1"/>
</dbReference>
<accession>A0AAN8UH07</accession>
<dbReference type="EMBL" id="JBAMMX010000024">
    <property type="protein sequence ID" value="KAK6916658.1"/>
    <property type="molecule type" value="Genomic_DNA"/>
</dbReference>
<sequence length="169" mass="19285">MSSETVKFNKISQIVRIRQMLQRWRKKAATNRSQVPSDVPSGHVAIFVGSSHKRFIVRATYLNHPVFKRLLAEAEEEYGFKNQGPLMIPCDEALFEEVLGFLTRVGSGQASSDLPVHVQELRSCPSFHFNAEYWPFLSRFDANSVSFIFRPCMPLNDRFLVTGDASDEE</sequence>
<dbReference type="InterPro" id="IPR003676">
    <property type="entry name" value="SAUR_fam"/>
</dbReference>
<keyword evidence="3" id="KW-1185">Reference proteome</keyword>
<proteinExistence type="inferred from homology"/>
<dbReference type="Proteomes" id="UP001370490">
    <property type="component" value="Unassembled WGS sequence"/>
</dbReference>
<dbReference type="Pfam" id="PF02519">
    <property type="entry name" value="Auxin_inducible"/>
    <property type="match status" value="1"/>
</dbReference>
<dbReference type="PANTHER" id="PTHR31374:SF119">
    <property type="entry name" value="SAUR-LIKE AUXIN-RESPONSIVE PROTEIN FAMILY"/>
    <property type="match status" value="1"/>
</dbReference>
<evidence type="ECO:0000256" key="1">
    <source>
        <dbReference type="ARBA" id="ARBA00006974"/>
    </source>
</evidence>
<reference evidence="2 3" key="1">
    <citation type="submission" date="2023-12" db="EMBL/GenBank/DDBJ databases">
        <title>A high-quality genome assembly for Dillenia turbinata (Dilleniales).</title>
        <authorList>
            <person name="Chanderbali A."/>
        </authorList>
    </citation>
    <scope>NUCLEOTIDE SEQUENCE [LARGE SCALE GENOMIC DNA]</scope>
    <source>
        <strain evidence="2">LSX21</strain>
        <tissue evidence="2">Leaf</tissue>
    </source>
</reference>
<protein>
    <submittedName>
        <fullName evidence="2">Small auxin-up RNA</fullName>
    </submittedName>
</protein>
<dbReference type="GO" id="GO:0009733">
    <property type="term" value="P:response to auxin"/>
    <property type="evidence" value="ECO:0007669"/>
    <property type="project" value="InterPro"/>
</dbReference>
<comment type="similarity">
    <text evidence="1">Belongs to the ARG7 family.</text>
</comment>
<organism evidence="2 3">
    <name type="scientific">Dillenia turbinata</name>
    <dbReference type="NCBI Taxonomy" id="194707"/>
    <lineage>
        <taxon>Eukaryota</taxon>
        <taxon>Viridiplantae</taxon>
        <taxon>Streptophyta</taxon>
        <taxon>Embryophyta</taxon>
        <taxon>Tracheophyta</taxon>
        <taxon>Spermatophyta</taxon>
        <taxon>Magnoliopsida</taxon>
        <taxon>eudicotyledons</taxon>
        <taxon>Gunneridae</taxon>
        <taxon>Pentapetalae</taxon>
        <taxon>Dilleniales</taxon>
        <taxon>Dilleniaceae</taxon>
        <taxon>Dillenia</taxon>
    </lineage>
</organism>
<gene>
    <name evidence="2" type="ORF">RJ641_019519</name>
</gene>